<name>A0A0G4PI73_PENC3</name>
<reference evidence="2 3" key="1">
    <citation type="journal article" date="2014" name="Nat. Commun.">
        <title>Multiple recent horizontal transfers of a large genomic region in cheese making fungi.</title>
        <authorList>
            <person name="Cheeseman K."/>
            <person name="Ropars J."/>
            <person name="Renault P."/>
            <person name="Dupont J."/>
            <person name="Gouzy J."/>
            <person name="Branca A."/>
            <person name="Abraham A.L."/>
            <person name="Ceppi M."/>
            <person name="Conseiller E."/>
            <person name="Debuchy R."/>
            <person name="Malagnac F."/>
            <person name="Goarin A."/>
            <person name="Silar P."/>
            <person name="Lacoste S."/>
            <person name="Sallet E."/>
            <person name="Bensimon A."/>
            <person name="Giraud T."/>
            <person name="Brygoo Y."/>
        </authorList>
    </citation>
    <scope>NUCLEOTIDE SEQUENCE [LARGE SCALE GENOMIC DNA]</scope>
    <source>
        <strain evidence="3">FM 013</strain>
    </source>
</reference>
<accession>A0A0G4PI73</accession>
<evidence type="ECO:0000313" key="3">
    <source>
        <dbReference type="Proteomes" id="UP000053732"/>
    </source>
</evidence>
<keyword evidence="1" id="KW-0472">Membrane</keyword>
<protein>
    <submittedName>
        <fullName evidence="2">Str. FM013</fullName>
    </submittedName>
</protein>
<gene>
    <name evidence="2" type="ORF">PCAMFM013_S017g000012</name>
</gene>
<proteinExistence type="predicted"/>
<evidence type="ECO:0000313" key="2">
    <source>
        <dbReference type="EMBL" id="CRL26029.1"/>
    </source>
</evidence>
<feature type="transmembrane region" description="Helical" evidence="1">
    <location>
        <begin position="35"/>
        <end position="54"/>
    </location>
</feature>
<keyword evidence="1" id="KW-0812">Transmembrane</keyword>
<keyword evidence="3" id="KW-1185">Reference proteome</keyword>
<organism evidence="2 3">
    <name type="scientific">Penicillium camemberti (strain FM 013)</name>
    <dbReference type="NCBI Taxonomy" id="1429867"/>
    <lineage>
        <taxon>Eukaryota</taxon>
        <taxon>Fungi</taxon>
        <taxon>Dikarya</taxon>
        <taxon>Ascomycota</taxon>
        <taxon>Pezizomycotina</taxon>
        <taxon>Eurotiomycetes</taxon>
        <taxon>Eurotiomycetidae</taxon>
        <taxon>Eurotiales</taxon>
        <taxon>Aspergillaceae</taxon>
        <taxon>Penicillium</taxon>
    </lineage>
</organism>
<dbReference type="EMBL" id="HG793150">
    <property type="protein sequence ID" value="CRL26029.1"/>
    <property type="molecule type" value="Genomic_DNA"/>
</dbReference>
<evidence type="ECO:0000256" key="1">
    <source>
        <dbReference type="SAM" id="Phobius"/>
    </source>
</evidence>
<dbReference type="STRING" id="1429867.A0A0G4PI73"/>
<dbReference type="AlphaFoldDB" id="A0A0G4PI73"/>
<keyword evidence="1" id="KW-1133">Transmembrane helix</keyword>
<sequence length="90" mass="10166">MPTEDNNSRYIKLSAAKSTTAKSRLPPAIVRASSIPAFMTLWWMPFPLIMYHYGAVVRMKCKYSFEAAEMIKKMQMQQTAATADNDKEGA</sequence>
<dbReference type="Proteomes" id="UP000053732">
    <property type="component" value="Unassembled WGS sequence"/>
</dbReference>